<feature type="transmembrane region" description="Helical" evidence="6">
    <location>
        <begin position="109"/>
        <end position="135"/>
    </location>
</feature>
<feature type="transmembrane region" description="Helical" evidence="6">
    <location>
        <begin position="250"/>
        <end position="273"/>
    </location>
</feature>
<comment type="subcellular location">
    <subcellularLocation>
        <location evidence="1">Cell membrane</location>
        <topology evidence="1">Multi-pass membrane protein</topology>
    </subcellularLocation>
</comment>
<protein>
    <submittedName>
        <fullName evidence="7">MFS transporter</fullName>
    </submittedName>
</protein>
<organism evidence="7 8">
    <name type="scientific">Oxyplasma meridianum</name>
    <dbReference type="NCBI Taxonomy" id="3073602"/>
    <lineage>
        <taxon>Archaea</taxon>
        <taxon>Methanobacteriati</taxon>
        <taxon>Thermoplasmatota</taxon>
        <taxon>Thermoplasmata</taxon>
        <taxon>Thermoplasmatales</taxon>
        <taxon>Thermoplasmataceae</taxon>
        <taxon>Oxyplasma</taxon>
    </lineage>
</organism>
<keyword evidence="5 6" id="KW-0472">Membrane</keyword>
<dbReference type="GO" id="GO:0005886">
    <property type="term" value="C:plasma membrane"/>
    <property type="evidence" value="ECO:0007669"/>
    <property type="project" value="UniProtKB-SubCell"/>
</dbReference>
<evidence type="ECO:0000313" key="8">
    <source>
        <dbReference type="Proteomes" id="UP001451606"/>
    </source>
</evidence>
<keyword evidence="4 6" id="KW-1133">Transmembrane helix</keyword>
<feature type="transmembrane region" description="Helical" evidence="6">
    <location>
        <begin position="309"/>
        <end position="330"/>
    </location>
</feature>
<keyword evidence="2" id="KW-1003">Cell membrane</keyword>
<dbReference type="PANTHER" id="PTHR23513:SF6">
    <property type="entry name" value="MAJOR FACILITATOR SUPERFAMILY ASSOCIATED DOMAIN-CONTAINING PROTEIN"/>
    <property type="match status" value="1"/>
</dbReference>
<feature type="transmembrane region" description="Helical" evidence="6">
    <location>
        <begin position="147"/>
        <end position="170"/>
    </location>
</feature>
<gene>
    <name evidence="7" type="ORF">OXIME_001370</name>
</gene>
<dbReference type="InterPro" id="IPR036259">
    <property type="entry name" value="MFS_trans_sf"/>
</dbReference>
<feature type="transmembrane region" description="Helical" evidence="6">
    <location>
        <begin position="20"/>
        <end position="42"/>
    </location>
</feature>
<sequence>MEGDENRQKLRDNRSFNLYLSRVAFTSLAFSLYSIFIPIFAYTYSGNLIFTGLVLFAQYGVYSLSFLAGPIVDRVRNKRIIFVMSYSTIAALWAFMAEMVHLKSLSPEILIGVVIAIAFADNFAWTTGHIILPMLVNKSDFFKANGYVRLISGSHEVGGLALAGVILIYPGDVYSILLYSAAMWCAAFISLHIPLYTGNRESEGNEGLAEGWKYLARNYKPMILTAIYLSLISFFGLAPALLILNGTSGSFWYIVLYAAFMVGGIIAGPLLGILNMRKRVGLGIVTSAMSYAFLIMASSYLFAVPIFEIPVWMVAGISLDTCITLFNVYLQGTVKREFLGRSASSLYTFRKYQYQLGA</sequence>
<dbReference type="PANTHER" id="PTHR23513">
    <property type="entry name" value="INTEGRAL MEMBRANE EFFLUX PROTEIN-RELATED"/>
    <property type="match status" value="1"/>
</dbReference>
<evidence type="ECO:0000313" key="7">
    <source>
        <dbReference type="EMBL" id="WYY00786.1"/>
    </source>
</evidence>
<feature type="transmembrane region" description="Helical" evidence="6">
    <location>
        <begin position="280"/>
        <end position="303"/>
    </location>
</feature>
<evidence type="ECO:0000256" key="3">
    <source>
        <dbReference type="ARBA" id="ARBA00022692"/>
    </source>
</evidence>
<evidence type="ECO:0000256" key="5">
    <source>
        <dbReference type="ARBA" id="ARBA00023136"/>
    </source>
</evidence>
<dbReference type="RefSeq" id="WP_393971115.1">
    <property type="nucleotide sequence ID" value="NZ_CP133772.1"/>
</dbReference>
<evidence type="ECO:0000256" key="2">
    <source>
        <dbReference type="ARBA" id="ARBA00022475"/>
    </source>
</evidence>
<dbReference type="Proteomes" id="UP001451606">
    <property type="component" value="Chromosome"/>
</dbReference>
<keyword evidence="8" id="KW-1185">Reference proteome</keyword>
<dbReference type="GO" id="GO:0022857">
    <property type="term" value="F:transmembrane transporter activity"/>
    <property type="evidence" value="ECO:0007669"/>
    <property type="project" value="InterPro"/>
</dbReference>
<accession>A0AAX4NJ10</accession>
<dbReference type="GeneID" id="95968107"/>
<reference evidence="7 8" key="1">
    <citation type="submission" date="2023-09" db="EMBL/GenBank/DDBJ databases">
        <authorList>
            <person name="Golyshina O.V."/>
            <person name="Lunev E.A."/>
            <person name="Bargiela R."/>
            <person name="Gaines M.C."/>
            <person name="Daum B."/>
            <person name="Bale N.J."/>
            <person name="Koenen M."/>
            <person name="Sinninghe Damst J.S."/>
            <person name="Yakimov M."/>
            <person name="Golyshin P.N."/>
        </authorList>
    </citation>
    <scope>NUCLEOTIDE SEQUENCE [LARGE SCALE GENOMIC DNA]</scope>
    <source>
        <strain evidence="7 8">M1</strain>
    </source>
</reference>
<name>A0AAX4NJ10_9ARCH</name>
<feature type="transmembrane region" description="Helical" evidence="6">
    <location>
        <begin position="222"/>
        <end position="244"/>
    </location>
</feature>
<keyword evidence="3 6" id="KW-0812">Transmembrane</keyword>
<dbReference type="AlphaFoldDB" id="A0AAX4NJ10"/>
<evidence type="ECO:0000256" key="4">
    <source>
        <dbReference type="ARBA" id="ARBA00022989"/>
    </source>
</evidence>
<dbReference type="EMBL" id="CP133772">
    <property type="protein sequence ID" value="WYY00786.1"/>
    <property type="molecule type" value="Genomic_DNA"/>
</dbReference>
<dbReference type="KEGG" id="omr:OXIME_001370"/>
<dbReference type="Gene3D" id="1.20.1250.20">
    <property type="entry name" value="MFS general substrate transporter like domains"/>
    <property type="match status" value="1"/>
</dbReference>
<feature type="transmembrane region" description="Helical" evidence="6">
    <location>
        <begin position="48"/>
        <end position="68"/>
    </location>
</feature>
<evidence type="ECO:0000256" key="6">
    <source>
        <dbReference type="SAM" id="Phobius"/>
    </source>
</evidence>
<feature type="transmembrane region" description="Helical" evidence="6">
    <location>
        <begin position="176"/>
        <end position="196"/>
    </location>
</feature>
<dbReference type="Pfam" id="PF07690">
    <property type="entry name" value="MFS_1"/>
    <property type="match status" value="1"/>
</dbReference>
<evidence type="ECO:0000256" key="1">
    <source>
        <dbReference type="ARBA" id="ARBA00004651"/>
    </source>
</evidence>
<dbReference type="SUPFAM" id="SSF103473">
    <property type="entry name" value="MFS general substrate transporter"/>
    <property type="match status" value="1"/>
</dbReference>
<dbReference type="InterPro" id="IPR011701">
    <property type="entry name" value="MFS"/>
</dbReference>
<feature type="transmembrane region" description="Helical" evidence="6">
    <location>
        <begin position="80"/>
        <end position="97"/>
    </location>
</feature>
<proteinExistence type="predicted"/>